<dbReference type="PROSITE" id="PS50048">
    <property type="entry name" value="ZN2_CY6_FUNGAL_2"/>
    <property type="match status" value="1"/>
</dbReference>
<sequence length="809" mass="91140">MSMPPPLPGAAAPAEAAVPSRPFTQDEHDPNQEGDLSILSGEQQPQKRRRRPALACEQCRRRKIKCDRNIPCNNCTKSKIPACSYAPTHIPASRSKKKATQAASSDNSASVRTILPAPTIPTQEELPTDDLFDFTGYGQTAASKSSDPSPQNIPSSTAGSTSSIPRSNVEQLNHRVHHLEEKLAKVVTISNEEASPYSSSQRDSESLPSNGTVSKTRYFGRSHWMNGTYTLPFVREIRDRVESGQSQGLVHALKGCKAMGRTIKEHRQQPLSSLTLGRLNISRQLADQMVDAYFRTFEGVLRILHVPTFRADYERYWQVPEMTSDFFVIQLQLVLALGAPFLDEVFSMRAQAHQWIHEAQLWLMLPPEKSRMTIAGLQIMCLLTMSRQACSVGQDLVWISAGSLVRKAMHMGLHRDPSQLGIMTIYRAEIRRRLWATVLELNLQCAFDAGGPPLISWKDHDVLPPANLDDEELTDEVDDPEHIRHPPEMVTQTSLQLELYKSLPLRLRLLEHANDFRASESYDDTLRFNSEVTKACRSFSKNFAMFTRMQQGQATPKVNNFHASMAEMILYRCFHTLHQPVIARSLEDPKFYFSRKIYFDGALRIMNICGLTTPEATASSPSAADSRDFYRIIVNGTGMFRNVVIQSLPAIVLEMIHKGELADLSLGYLPSIGGDFDLNAILERFVNLTLRRLRSGETNVKGYCFSAVSLEHVRALDKGMTPEELERNLSEMVHKYLEESLEELKTVARREGVPVDFMGEPIQMAETEAMMEDQQGLDWMGDWAWDDDMVGVLWGSPRPYQDMHPPVFG</sequence>
<dbReference type="Pfam" id="PF04082">
    <property type="entry name" value="Fungal_trans"/>
    <property type="match status" value="1"/>
</dbReference>
<dbReference type="InterPro" id="IPR001138">
    <property type="entry name" value="Zn2Cys6_DnaBD"/>
</dbReference>
<dbReference type="InterPro" id="IPR007219">
    <property type="entry name" value="XnlR_reg_dom"/>
</dbReference>
<comment type="caution">
    <text evidence="9">The sequence shown here is derived from an EMBL/GenBank/DDBJ whole genome shotgun (WGS) entry which is preliminary data.</text>
</comment>
<feature type="compositionally biased region" description="Polar residues" evidence="7">
    <location>
        <begin position="137"/>
        <end position="166"/>
    </location>
</feature>
<organism evidence="9 10">
    <name type="scientific">Bionectria ochroleuca</name>
    <name type="common">Gliocladium roseum</name>
    <dbReference type="NCBI Taxonomy" id="29856"/>
    <lineage>
        <taxon>Eukaryota</taxon>
        <taxon>Fungi</taxon>
        <taxon>Dikarya</taxon>
        <taxon>Ascomycota</taxon>
        <taxon>Pezizomycotina</taxon>
        <taxon>Sordariomycetes</taxon>
        <taxon>Hypocreomycetidae</taxon>
        <taxon>Hypocreales</taxon>
        <taxon>Bionectriaceae</taxon>
        <taxon>Clonostachys</taxon>
    </lineage>
</organism>
<evidence type="ECO:0000256" key="4">
    <source>
        <dbReference type="ARBA" id="ARBA00023125"/>
    </source>
</evidence>
<dbReference type="EMBL" id="CABFNS010000577">
    <property type="protein sequence ID" value="VUC22399.1"/>
    <property type="molecule type" value="Genomic_DNA"/>
</dbReference>
<feature type="region of interest" description="Disordered" evidence="7">
    <location>
        <begin position="91"/>
        <end position="166"/>
    </location>
</feature>
<dbReference type="SMART" id="SM00906">
    <property type="entry name" value="Fungal_trans"/>
    <property type="match status" value="1"/>
</dbReference>
<feature type="compositionally biased region" description="Polar residues" evidence="7">
    <location>
        <begin position="101"/>
        <end position="111"/>
    </location>
</feature>
<feature type="compositionally biased region" description="Low complexity" evidence="7">
    <location>
        <begin position="9"/>
        <end position="19"/>
    </location>
</feature>
<keyword evidence="3" id="KW-0805">Transcription regulation</keyword>
<dbReference type="PANTHER" id="PTHR31944">
    <property type="entry name" value="HEME-RESPONSIVE ZINC FINGER TRANSCRIPTION FACTOR HAP1"/>
    <property type="match status" value="1"/>
</dbReference>
<evidence type="ECO:0000256" key="6">
    <source>
        <dbReference type="ARBA" id="ARBA00023242"/>
    </source>
</evidence>
<dbReference type="SMART" id="SM00066">
    <property type="entry name" value="GAL4"/>
    <property type="match status" value="1"/>
</dbReference>
<evidence type="ECO:0000256" key="5">
    <source>
        <dbReference type="ARBA" id="ARBA00023163"/>
    </source>
</evidence>
<keyword evidence="5" id="KW-0804">Transcription</keyword>
<keyword evidence="10" id="KW-1185">Reference proteome</keyword>
<keyword evidence="6" id="KW-0539">Nucleus</keyword>
<dbReference type="PANTHER" id="PTHR31944:SF131">
    <property type="entry name" value="HEME-RESPONSIVE ZINC FINGER TRANSCRIPTION FACTOR HAP1"/>
    <property type="match status" value="1"/>
</dbReference>
<protein>
    <recommendedName>
        <fullName evidence="8">Zn(2)-C6 fungal-type domain-containing protein</fullName>
    </recommendedName>
</protein>
<name>A0ABY6TUS0_BIOOC</name>
<dbReference type="CDD" id="cd12148">
    <property type="entry name" value="fungal_TF_MHR"/>
    <property type="match status" value="1"/>
</dbReference>
<keyword evidence="4" id="KW-0238">DNA-binding</keyword>
<feature type="domain" description="Zn(2)-C6 fungal-type" evidence="8">
    <location>
        <begin position="55"/>
        <end position="85"/>
    </location>
</feature>
<evidence type="ECO:0000259" key="8">
    <source>
        <dbReference type="PROSITE" id="PS50048"/>
    </source>
</evidence>
<dbReference type="CDD" id="cd00067">
    <property type="entry name" value="GAL4"/>
    <property type="match status" value="1"/>
</dbReference>
<reference evidence="9 10" key="1">
    <citation type="submission" date="2019-06" db="EMBL/GenBank/DDBJ databases">
        <authorList>
            <person name="Broberg M."/>
        </authorList>
    </citation>
    <scope>NUCLEOTIDE SEQUENCE [LARGE SCALE GENOMIC DNA]</scope>
</reference>
<keyword evidence="1" id="KW-0479">Metal-binding</keyword>
<evidence type="ECO:0000256" key="2">
    <source>
        <dbReference type="ARBA" id="ARBA00022833"/>
    </source>
</evidence>
<dbReference type="Gene3D" id="4.10.240.10">
    <property type="entry name" value="Zn(2)-C6 fungal-type DNA-binding domain"/>
    <property type="match status" value="1"/>
</dbReference>
<evidence type="ECO:0000256" key="7">
    <source>
        <dbReference type="SAM" id="MobiDB-lite"/>
    </source>
</evidence>
<gene>
    <name evidence="9" type="ORF">CLO192961_LOCUS84864</name>
</gene>
<evidence type="ECO:0000256" key="3">
    <source>
        <dbReference type="ARBA" id="ARBA00023015"/>
    </source>
</evidence>
<keyword evidence="2" id="KW-0862">Zinc</keyword>
<proteinExistence type="predicted"/>
<dbReference type="Proteomes" id="UP000766486">
    <property type="component" value="Unassembled WGS sequence"/>
</dbReference>
<accession>A0ABY6TUS0</accession>
<dbReference type="Pfam" id="PF00172">
    <property type="entry name" value="Zn_clus"/>
    <property type="match status" value="1"/>
</dbReference>
<feature type="region of interest" description="Disordered" evidence="7">
    <location>
        <begin position="1"/>
        <end position="54"/>
    </location>
</feature>
<evidence type="ECO:0000256" key="1">
    <source>
        <dbReference type="ARBA" id="ARBA00022723"/>
    </source>
</evidence>
<evidence type="ECO:0000313" key="10">
    <source>
        <dbReference type="Proteomes" id="UP000766486"/>
    </source>
</evidence>
<dbReference type="InterPro" id="IPR051430">
    <property type="entry name" value="Fungal_TF_Env_Response"/>
</dbReference>
<dbReference type="InterPro" id="IPR036864">
    <property type="entry name" value="Zn2-C6_fun-type_DNA-bd_sf"/>
</dbReference>
<dbReference type="PROSITE" id="PS00463">
    <property type="entry name" value="ZN2_CY6_FUNGAL_1"/>
    <property type="match status" value="1"/>
</dbReference>
<evidence type="ECO:0000313" key="9">
    <source>
        <dbReference type="EMBL" id="VUC22399.1"/>
    </source>
</evidence>
<dbReference type="SUPFAM" id="SSF57701">
    <property type="entry name" value="Zn2/Cys6 DNA-binding domain"/>
    <property type="match status" value="1"/>
</dbReference>